<dbReference type="PANTHER" id="PTHR18860">
    <property type="entry name" value="14-3-3 PROTEIN"/>
    <property type="match status" value="1"/>
</dbReference>
<accession>A0AB34GVE8</accession>
<organism evidence="3 4">
    <name type="scientific">Eschrichtius robustus</name>
    <name type="common">California gray whale</name>
    <name type="synonym">Eschrichtius gibbosus</name>
    <dbReference type="NCBI Taxonomy" id="9764"/>
    <lineage>
        <taxon>Eukaryota</taxon>
        <taxon>Metazoa</taxon>
        <taxon>Chordata</taxon>
        <taxon>Craniata</taxon>
        <taxon>Vertebrata</taxon>
        <taxon>Euteleostomi</taxon>
        <taxon>Mammalia</taxon>
        <taxon>Eutheria</taxon>
        <taxon>Laurasiatheria</taxon>
        <taxon>Artiodactyla</taxon>
        <taxon>Whippomorpha</taxon>
        <taxon>Cetacea</taxon>
        <taxon>Mysticeti</taxon>
        <taxon>Eschrichtiidae</taxon>
        <taxon>Eschrichtius</taxon>
    </lineage>
</organism>
<dbReference type="Proteomes" id="UP001159641">
    <property type="component" value="Unassembled WGS sequence"/>
</dbReference>
<dbReference type="InterPro" id="IPR000308">
    <property type="entry name" value="14-3-3"/>
</dbReference>
<dbReference type="PIRSF" id="PIRSF000868">
    <property type="entry name" value="14-3-3"/>
    <property type="match status" value="1"/>
</dbReference>
<name>A0AB34GVE8_ESCRO</name>
<dbReference type="EMBL" id="JAIQCJ010002048">
    <property type="protein sequence ID" value="KAJ8784406.1"/>
    <property type="molecule type" value="Genomic_DNA"/>
</dbReference>
<evidence type="ECO:0000313" key="3">
    <source>
        <dbReference type="EMBL" id="KAJ8784406.1"/>
    </source>
</evidence>
<dbReference type="AlphaFoldDB" id="A0AB34GVE8"/>
<dbReference type="SMART" id="SM00101">
    <property type="entry name" value="14_3_3"/>
    <property type="match status" value="1"/>
</dbReference>
<dbReference type="InterPro" id="IPR023410">
    <property type="entry name" value="14-3-3_domain"/>
</dbReference>
<keyword evidence="4" id="KW-1185">Reference proteome</keyword>
<gene>
    <name evidence="3" type="ORF">J1605_008250</name>
</gene>
<sequence length="201" mass="22713">MVDREQLVQKPGWSVAGARRSSWRVISSTEQKTSAEGNEQVDMDELSLLDNYLIKNCQDSQYESKVFYLNMKGDYYCYLAKATTGEKRVTFEESSEKTCSEAHEVSKGHTQPTHPIRLGLAVNYCVFYYEIQNATEQACHLAKTTFNGAIAKLDTLNGGDSYRESTLICSSSQNLTLWTKAPNIPDDWYLCQPPPAQENKI</sequence>
<evidence type="ECO:0000259" key="2">
    <source>
        <dbReference type="SMART" id="SM00101"/>
    </source>
</evidence>
<comment type="similarity">
    <text evidence="1">Belongs to the 14-3-3 family.</text>
</comment>
<dbReference type="InterPro" id="IPR036815">
    <property type="entry name" value="14-3-3_dom_sf"/>
</dbReference>
<dbReference type="PRINTS" id="PR00305">
    <property type="entry name" value="1433ZETA"/>
</dbReference>
<dbReference type="SUPFAM" id="SSF48445">
    <property type="entry name" value="14-3-3 protein"/>
    <property type="match status" value="1"/>
</dbReference>
<evidence type="ECO:0000313" key="4">
    <source>
        <dbReference type="Proteomes" id="UP001159641"/>
    </source>
</evidence>
<dbReference type="Pfam" id="PF00244">
    <property type="entry name" value="14-3-3"/>
    <property type="match status" value="1"/>
</dbReference>
<protein>
    <recommendedName>
        <fullName evidence="2">14-3-3 domain-containing protein</fullName>
    </recommendedName>
</protein>
<reference evidence="3 4" key="1">
    <citation type="submission" date="2022-11" db="EMBL/GenBank/DDBJ databases">
        <title>Whole genome sequence of Eschrichtius robustus ER-17-0199.</title>
        <authorList>
            <person name="Bruniche-Olsen A."/>
            <person name="Black A.N."/>
            <person name="Fields C.J."/>
            <person name="Walden K."/>
            <person name="Dewoody J.A."/>
        </authorList>
    </citation>
    <scope>NUCLEOTIDE SEQUENCE [LARGE SCALE GENOMIC DNA]</scope>
    <source>
        <strain evidence="3">ER-17-0199</strain>
        <tissue evidence="3">Blubber</tissue>
    </source>
</reference>
<comment type="caution">
    <text evidence="3">The sequence shown here is derived from an EMBL/GenBank/DDBJ whole genome shotgun (WGS) entry which is preliminary data.</text>
</comment>
<proteinExistence type="inferred from homology"/>
<feature type="domain" description="14-3-3" evidence="2">
    <location>
        <begin position="1"/>
        <end position="186"/>
    </location>
</feature>
<evidence type="ECO:0000256" key="1">
    <source>
        <dbReference type="ARBA" id="ARBA00006141"/>
    </source>
</evidence>
<dbReference type="Gene3D" id="1.20.190.20">
    <property type="entry name" value="14-3-3 domain"/>
    <property type="match status" value="1"/>
</dbReference>